<gene>
    <name evidence="2" type="ORF">CSW30_12380</name>
</gene>
<keyword evidence="1" id="KW-0732">Signal</keyword>
<dbReference type="Proteomes" id="UP000287173">
    <property type="component" value="Unassembled WGS sequence"/>
</dbReference>
<evidence type="ECO:0000256" key="1">
    <source>
        <dbReference type="SAM" id="SignalP"/>
    </source>
</evidence>
<proteinExistence type="predicted"/>
<dbReference type="AlphaFoldDB" id="A0A430ULN3"/>
<accession>A0A430ULN3</accession>
<sequence>MRPIALLPLLGLLSLAWAKGPLDKGVVIADAGNHRLVELAGEGRLVRVIPLPRPFRYTDDVFLAPGGSVAYITDPEVDAVGAVGYPVGRLLWLYGRPGHPGAGPGQLDNPDDLVPLPSGLLALADIRNCRILLFSREGKLQKVLGRTGVYRNADGFFNKPNGAFPLGKDRLLVTEIAGHDLAVVDLQGHRLATISLPVHYPSDANLTPWGTVLVVDWWSPGAVVEVDLKGHLLWRYAPEGKEEHLNHPSVALGLRNGLVVLTDDWRHRVLVVDRKENRVVFQYGRTDTPGSDPGFLRYPDGLDLIR</sequence>
<reference evidence="2 3" key="1">
    <citation type="journal article" date="2019" name="Extremophiles">
        <title>Biogeography of thermophiles and predominance of Thermus scotoductus in domestic water heaters.</title>
        <authorList>
            <person name="Wilpiszeski R.L."/>
            <person name="Zhang Z."/>
            <person name="House C.H."/>
        </authorList>
    </citation>
    <scope>NUCLEOTIDE SEQUENCE [LARGE SCALE GENOMIC DNA]</scope>
    <source>
        <strain evidence="2 3">17_S17</strain>
    </source>
</reference>
<comment type="caution">
    <text evidence="2">The sequence shown here is derived from an EMBL/GenBank/DDBJ whole genome shotgun (WGS) entry which is preliminary data.</text>
</comment>
<feature type="signal peptide" evidence="1">
    <location>
        <begin position="1"/>
        <end position="18"/>
    </location>
</feature>
<organism evidence="2 3">
    <name type="scientific">Thermus scotoductus</name>
    <dbReference type="NCBI Taxonomy" id="37636"/>
    <lineage>
        <taxon>Bacteria</taxon>
        <taxon>Thermotogati</taxon>
        <taxon>Deinococcota</taxon>
        <taxon>Deinococci</taxon>
        <taxon>Thermales</taxon>
        <taxon>Thermaceae</taxon>
        <taxon>Thermus</taxon>
    </lineage>
</organism>
<dbReference type="Gene3D" id="2.120.10.30">
    <property type="entry name" value="TolB, C-terminal domain"/>
    <property type="match status" value="1"/>
</dbReference>
<evidence type="ECO:0000313" key="3">
    <source>
        <dbReference type="Proteomes" id="UP000287173"/>
    </source>
</evidence>
<feature type="chain" id="PRO_5019059014" description="NHL repeat containing protein" evidence="1">
    <location>
        <begin position="19"/>
        <end position="306"/>
    </location>
</feature>
<dbReference type="SUPFAM" id="SSF101898">
    <property type="entry name" value="NHL repeat"/>
    <property type="match status" value="1"/>
</dbReference>
<dbReference type="EMBL" id="PEMG01000444">
    <property type="protein sequence ID" value="RTI04997.1"/>
    <property type="molecule type" value="Genomic_DNA"/>
</dbReference>
<name>A0A430ULN3_THESC</name>
<evidence type="ECO:0008006" key="4">
    <source>
        <dbReference type="Google" id="ProtNLM"/>
    </source>
</evidence>
<protein>
    <recommendedName>
        <fullName evidence="4">NHL repeat containing protein</fullName>
    </recommendedName>
</protein>
<dbReference type="InterPro" id="IPR011042">
    <property type="entry name" value="6-blade_b-propeller_TolB-like"/>
</dbReference>
<evidence type="ECO:0000313" key="2">
    <source>
        <dbReference type="EMBL" id="RTI04997.1"/>
    </source>
</evidence>